<organism evidence="1">
    <name type="scientific">marine metagenome</name>
    <dbReference type="NCBI Taxonomy" id="408172"/>
    <lineage>
        <taxon>unclassified sequences</taxon>
        <taxon>metagenomes</taxon>
        <taxon>ecological metagenomes</taxon>
    </lineage>
</organism>
<protein>
    <recommendedName>
        <fullName evidence="2">FeoB-associated Cys-rich membrane protein</fullName>
    </recommendedName>
</protein>
<evidence type="ECO:0000313" key="1">
    <source>
        <dbReference type="EMBL" id="SVE26560.1"/>
    </source>
</evidence>
<proteinExistence type="predicted"/>
<dbReference type="AlphaFoldDB" id="A0A383C3H1"/>
<accession>A0A383C3H1</accession>
<dbReference type="EMBL" id="UINC01205401">
    <property type="protein sequence ID" value="SVE26560.1"/>
    <property type="molecule type" value="Genomic_DNA"/>
</dbReference>
<name>A0A383C3H1_9ZZZZ</name>
<gene>
    <name evidence="1" type="ORF">METZ01_LOCUS479414</name>
</gene>
<reference evidence="1" key="1">
    <citation type="submission" date="2018-05" db="EMBL/GenBank/DDBJ databases">
        <authorList>
            <person name="Lanie J.A."/>
            <person name="Ng W.-L."/>
            <person name="Kazmierczak K.M."/>
            <person name="Andrzejewski T.M."/>
            <person name="Davidsen T.M."/>
            <person name="Wayne K.J."/>
            <person name="Tettelin H."/>
            <person name="Glass J.I."/>
            <person name="Rusch D."/>
            <person name="Podicherti R."/>
            <person name="Tsui H.-C.T."/>
            <person name="Winkler M.E."/>
        </authorList>
    </citation>
    <scope>NUCLEOTIDE SEQUENCE</scope>
</reference>
<evidence type="ECO:0008006" key="2">
    <source>
        <dbReference type="Google" id="ProtNLM"/>
    </source>
</evidence>
<sequence>MEMLRIDGWQSLVVFILVAWSVRHLVRAIRHPLDNENGCGTCATNAVGGDQLIQIETTPDKSTGKSTHASS</sequence>